<accession>A0A837G827</accession>
<proteinExistence type="predicted"/>
<reference evidence="1" key="1">
    <citation type="journal article" date="2015" name="BMC Genomics">
        <title>Genome mining reveals unlocked bioactive potential of marine Gram-negative bacteria.</title>
        <authorList>
            <person name="Machado H."/>
            <person name="Sonnenschein E.C."/>
            <person name="Melchiorsen J."/>
            <person name="Gram L."/>
        </authorList>
    </citation>
    <scope>NUCLEOTIDE SEQUENCE</scope>
    <source>
        <strain evidence="1">S2052</strain>
    </source>
</reference>
<name>A0A837G827_9VIBR</name>
<comment type="caution">
    <text evidence="1">The sequence shown here is derived from an EMBL/GenBank/DDBJ whole genome shotgun (WGS) entry which is preliminary data.</text>
</comment>
<sequence>MNPSHVKVAIDFLKEKNQASLFDLHNKFRLTYTESAKVINYLNEKKIVSYDGYNFSLNDDISLESISDLYNTIRFRSLSLECSIIEGYKESSLGIYDLYVPNLNRLDDSLLVDS</sequence>
<gene>
    <name evidence="1" type="ORF">TW71_10220</name>
</gene>
<evidence type="ECO:0000313" key="1">
    <source>
        <dbReference type="EMBL" id="KJY74063.1"/>
    </source>
</evidence>
<dbReference type="RefSeq" id="WP_045985798.1">
    <property type="nucleotide sequence ID" value="NZ_CP063052.1"/>
</dbReference>
<dbReference type="EMBL" id="JXXR01000010">
    <property type="protein sequence ID" value="KJY74063.1"/>
    <property type="molecule type" value="Genomic_DNA"/>
</dbReference>
<dbReference type="AlphaFoldDB" id="A0A837G827"/>
<protein>
    <submittedName>
        <fullName evidence="1">Uncharacterized protein</fullName>
    </submittedName>
</protein>
<organism evidence="1">
    <name type="scientific">Vibrio coralliilyticus</name>
    <dbReference type="NCBI Taxonomy" id="190893"/>
    <lineage>
        <taxon>Bacteria</taxon>
        <taxon>Pseudomonadati</taxon>
        <taxon>Pseudomonadota</taxon>
        <taxon>Gammaproteobacteria</taxon>
        <taxon>Vibrionales</taxon>
        <taxon>Vibrionaceae</taxon>
        <taxon>Vibrio</taxon>
    </lineage>
</organism>